<accession>A0A846XSL4</accession>
<dbReference type="Proteomes" id="UP000565711">
    <property type="component" value="Unassembled WGS sequence"/>
</dbReference>
<proteinExistence type="predicted"/>
<evidence type="ECO:0000313" key="2">
    <source>
        <dbReference type="EMBL" id="NKY48870.1"/>
    </source>
</evidence>
<protein>
    <submittedName>
        <fullName evidence="2">Uncharacterized protein</fullName>
    </submittedName>
</protein>
<feature type="region of interest" description="Disordered" evidence="1">
    <location>
        <begin position="31"/>
        <end position="72"/>
    </location>
</feature>
<evidence type="ECO:0000313" key="3">
    <source>
        <dbReference type="Proteomes" id="UP000565711"/>
    </source>
</evidence>
<dbReference type="AlphaFoldDB" id="A0A846XSL4"/>
<sequence>MITLVVLIIGIAIGATAMAVVERRWRSAHLPAGRTLSEPSDSAATATSLDRNENAGGSRHIRTHPSWRDRLE</sequence>
<reference evidence="2 3" key="1">
    <citation type="submission" date="2020-04" db="EMBL/GenBank/DDBJ databases">
        <title>MicrobeNet Type strains.</title>
        <authorList>
            <person name="Nicholson A.C."/>
        </authorList>
    </citation>
    <scope>NUCLEOTIDE SEQUENCE [LARGE SCALE GENOMIC DNA]</scope>
    <source>
        <strain evidence="2 3">JCM 12354</strain>
    </source>
</reference>
<dbReference type="EMBL" id="JAAXOP010000001">
    <property type="protein sequence ID" value="NKY48870.1"/>
    <property type="molecule type" value="Genomic_DNA"/>
</dbReference>
<name>A0A846XSL4_9NOCA</name>
<evidence type="ECO:0000256" key="1">
    <source>
        <dbReference type="SAM" id="MobiDB-lite"/>
    </source>
</evidence>
<comment type="caution">
    <text evidence="2">The sequence shown here is derived from an EMBL/GenBank/DDBJ whole genome shotgun (WGS) entry which is preliminary data.</text>
</comment>
<keyword evidence="3" id="KW-1185">Reference proteome</keyword>
<gene>
    <name evidence="2" type="ORF">HGA08_01430</name>
</gene>
<feature type="compositionally biased region" description="Polar residues" evidence="1">
    <location>
        <begin position="37"/>
        <end position="49"/>
    </location>
</feature>
<dbReference type="RefSeq" id="WP_067869867.1">
    <property type="nucleotide sequence ID" value="NZ_JAAXOP010000001.1"/>
</dbReference>
<organism evidence="2 3">
    <name type="scientific">Nocardia vermiculata</name>
    <dbReference type="NCBI Taxonomy" id="257274"/>
    <lineage>
        <taxon>Bacteria</taxon>
        <taxon>Bacillati</taxon>
        <taxon>Actinomycetota</taxon>
        <taxon>Actinomycetes</taxon>
        <taxon>Mycobacteriales</taxon>
        <taxon>Nocardiaceae</taxon>
        <taxon>Nocardia</taxon>
    </lineage>
</organism>